<evidence type="ECO:0000256" key="2">
    <source>
        <dbReference type="ARBA" id="ARBA00022491"/>
    </source>
</evidence>
<dbReference type="Proteomes" id="UP000064844">
    <property type="component" value="Chromosome"/>
</dbReference>
<keyword evidence="5" id="KW-0238">DNA-binding</keyword>
<proteinExistence type="inferred from homology"/>
<comment type="similarity">
    <text evidence="1">Belongs to the Fur family.</text>
</comment>
<keyword evidence="3 7" id="KW-0862">Zinc</keyword>
<keyword evidence="9" id="KW-1185">Reference proteome</keyword>
<dbReference type="InterPro" id="IPR043135">
    <property type="entry name" value="Fur_C"/>
</dbReference>
<evidence type="ECO:0000256" key="3">
    <source>
        <dbReference type="ARBA" id="ARBA00022833"/>
    </source>
</evidence>
<evidence type="ECO:0000256" key="5">
    <source>
        <dbReference type="ARBA" id="ARBA00023125"/>
    </source>
</evidence>
<feature type="binding site" evidence="7">
    <location>
        <position position="88"/>
    </location>
    <ligand>
        <name>Zn(2+)</name>
        <dbReference type="ChEBI" id="CHEBI:29105"/>
    </ligand>
</feature>
<evidence type="ECO:0000256" key="7">
    <source>
        <dbReference type="PIRSR" id="PIRSR602481-1"/>
    </source>
</evidence>
<accession>A0A0S2W2S0</accession>
<dbReference type="PANTHER" id="PTHR33202">
    <property type="entry name" value="ZINC UPTAKE REGULATION PROTEIN"/>
    <property type="match status" value="1"/>
</dbReference>
<keyword evidence="4" id="KW-0805">Transcription regulation</keyword>
<dbReference type="GO" id="GO:0045892">
    <property type="term" value="P:negative regulation of DNA-templated transcription"/>
    <property type="evidence" value="ECO:0007669"/>
    <property type="project" value="TreeGrafter"/>
</dbReference>
<keyword evidence="2" id="KW-0678">Repressor</keyword>
<dbReference type="SUPFAM" id="SSF46785">
    <property type="entry name" value="Winged helix' DNA-binding domain"/>
    <property type="match status" value="1"/>
</dbReference>
<dbReference type="KEGG" id="ibu:IB211_01234"/>
<evidence type="ECO:0000256" key="4">
    <source>
        <dbReference type="ARBA" id="ARBA00023015"/>
    </source>
</evidence>
<dbReference type="GO" id="GO:1900376">
    <property type="term" value="P:regulation of secondary metabolite biosynthetic process"/>
    <property type="evidence" value="ECO:0007669"/>
    <property type="project" value="TreeGrafter"/>
</dbReference>
<name>A0A0S2W2S0_9FIRM</name>
<dbReference type="AlphaFoldDB" id="A0A0S2W2S0"/>
<dbReference type="EMBL" id="CP011307">
    <property type="protein sequence ID" value="ALP93627.1"/>
    <property type="molecule type" value="Genomic_DNA"/>
</dbReference>
<dbReference type="Gene3D" id="3.30.1490.190">
    <property type="match status" value="1"/>
</dbReference>
<dbReference type="GO" id="GO:0003700">
    <property type="term" value="F:DNA-binding transcription factor activity"/>
    <property type="evidence" value="ECO:0007669"/>
    <property type="project" value="InterPro"/>
</dbReference>
<dbReference type="STRING" id="1297617.IB211_01234"/>
<evidence type="ECO:0000313" key="9">
    <source>
        <dbReference type="Proteomes" id="UP000064844"/>
    </source>
</evidence>
<keyword evidence="7" id="KW-0479">Metal-binding</keyword>
<reference evidence="8 9" key="1">
    <citation type="journal article" date="2015" name="Nat. Commun.">
        <title>Production of butyrate from lysine and the Amadori product fructoselysine by a human gut commensal.</title>
        <authorList>
            <person name="Bui T.P."/>
            <person name="Ritari J."/>
            <person name="Boeren S."/>
            <person name="de Waard P."/>
            <person name="Plugge C.M."/>
            <person name="de Vos W.M."/>
        </authorList>
    </citation>
    <scope>NUCLEOTIDE SEQUENCE [LARGE SCALE GENOMIC DNA]</scope>
    <source>
        <strain evidence="8 9">AF211</strain>
    </source>
</reference>
<protein>
    <submittedName>
        <fullName evidence="8">Ferric uptake regulation protein FUR</fullName>
    </submittedName>
</protein>
<dbReference type="GO" id="GO:0008270">
    <property type="term" value="F:zinc ion binding"/>
    <property type="evidence" value="ECO:0007669"/>
    <property type="project" value="TreeGrafter"/>
</dbReference>
<keyword evidence="6" id="KW-0804">Transcription</keyword>
<dbReference type="RefSeq" id="WP_058117458.1">
    <property type="nucleotide sequence ID" value="NZ_CP011307.1"/>
</dbReference>
<dbReference type="Pfam" id="PF01475">
    <property type="entry name" value="FUR"/>
    <property type="match status" value="1"/>
</dbReference>
<feature type="binding site" evidence="7">
    <location>
        <position position="128"/>
    </location>
    <ligand>
        <name>Zn(2+)</name>
        <dbReference type="ChEBI" id="CHEBI:29105"/>
    </ligand>
</feature>
<dbReference type="GO" id="GO:0000976">
    <property type="term" value="F:transcription cis-regulatory region binding"/>
    <property type="evidence" value="ECO:0007669"/>
    <property type="project" value="TreeGrafter"/>
</dbReference>
<reference evidence="9" key="2">
    <citation type="submission" date="2015-04" db="EMBL/GenBank/DDBJ databases">
        <title>A butyrogenic pathway from the amino acid lysine in a human gut commensal.</title>
        <authorList>
            <person name="de Vos W.M."/>
            <person name="Bui N.T.P."/>
            <person name="Plugge C.M."/>
            <person name="Ritari J."/>
        </authorList>
    </citation>
    <scope>NUCLEOTIDE SEQUENCE [LARGE SCALE GENOMIC DNA]</scope>
    <source>
        <strain evidence="9">AF211</strain>
    </source>
</reference>
<sequence>MSGYNTKQRRALLAFLGEHPDELLTARQMADALAEKQISLSAVYRNLAQLEAEEKVRRSAKSGSHEAFYQYLDAKGCKGALHMSCVKCGKTFHMADSNAALFAKHLAQSEQFTLDAADTILYGTCSDCKGK</sequence>
<evidence type="ECO:0000256" key="1">
    <source>
        <dbReference type="ARBA" id="ARBA00007957"/>
    </source>
</evidence>
<dbReference type="PANTHER" id="PTHR33202:SF7">
    <property type="entry name" value="FERRIC UPTAKE REGULATION PROTEIN"/>
    <property type="match status" value="1"/>
</dbReference>
<dbReference type="InterPro" id="IPR036390">
    <property type="entry name" value="WH_DNA-bd_sf"/>
</dbReference>
<feature type="binding site" evidence="7">
    <location>
        <position position="85"/>
    </location>
    <ligand>
        <name>Zn(2+)</name>
        <dbReference type="ChEBI" id="CHEBI:29105"/>
    </ligand>
</feature>
<evidence type="ECO:0000313" key="8">
    <source>
        <dbReference type="EMBL" id="ALP93627.1"/>
    </source>
</evidence>
<dbReference type="InterPro" id="IPR002481">
    <property type="entry name" value="FUR"/>
</dbReference>
<organism evidence="8 9">
    <name type="scientific">Intestinimonas butyriciproducens</name>
    <dbReference type="NCBI Taxonomy" id="1297617"/>
    <lineage>
        <taxon>Bacteria</taxon>
        <taxon>Bacillati</taxon>
        <taxon>Bacillota</taxon>
        <taxon>Clostridia</taxon>
        <taxon>Eubacteriales</taxon>
        <taxon>Intestinimonas</taxon>
    </lineage>
</organism>
<comment type="cofactor">
    <cofactor evidence="7">
        <name>Zn(2+)</name>
        <dbReference type="ChEBI" id="CHEBI:29105"/>
    </cofactor>
    <text evidence="7">Binds 1 zinc ion per subunit.</text>
</comment>
<dbReference type="Gene3D" id="1.10.10.10">
    <property type="entry name" value="Winged helix-like DNA-binding domain superfamily/Winged helix DNA-binding domain"/>
    <property type="match status" value="1"/>
</dbReference>
<feature type="binding site" evidence="7">
    <location>
        <position position="125"/>
    </location>
    <ligand>
        <name>Zn(2+)</name>
        <dbReference type="ChEBI" id="CHEBI:29105"/>
    </ligand>
</feature>
<evidence type="ECO:0000256" key="6">
    <source>
        <dbReference type="ARBA" id="ARBA00023163"/>
    </source>
</evidence>
<gene>
    <name evidence="8" type="ORF">IB211_01234</name>
</gene>
<dbReference type="InterPro" id="IPR036388">
    <property type="entry name" value="WH-like_DNA-bd_sf"/>
</dbReference>